<dbReference type="Proteomes" id="UP001244341">
    <property type="component" value="Chromosome 4b"/>
</dbReference>
<feature type="compositionally biased region" description="Low complexity" evidence="4">
    <location>
        <begin position="454"/>
        <end position="465"/>
    </location>
</feature>
<dbReference type="Pfam" id="PF01237">
    <property type="entry name" value="Oxysterol_BP"/>
    <property type="match status" value="1"/>
</dbReference>
<dbReference type="InterPro" id="IPR037239">
    <property type="entry name" value="OSBP_sf"/>
</dbReference>
<evidence type="ECO:0008006" key="7">
    <source>
        <dbReference type="Google" id="ProtNLM"/>
    </source>
</evidence>
<evidence type="ECO:0000256" key="3">
    <source>
        <dbReference type="RuleBase" id="RU003844"/>
    </source>
</evidence>
<feature type="compositionally biased region" description="Basic and acidic residues" evidence="4">
    <location>
        <begin position="535"/>
        <end position="562"/>
    </location>
</feature>
<proteinExistence type="inferred from homology"/>
<dbReference type="InterPro" id="IPR000648">
    <property type="entry name" value="Oxysterol-bd"/>
</dbReference>
<dbReference type="EMBL" id="CP126211">
    <property type="protein sequence ID" value="WIA13360.1"/>
    <property type="molecule type" value="Genomic_DNA"/>
</dbReference>
<dbReference type="PROSITE" id="PS01013">
    <property type="entry name" value="OSBP"/>
    <property type="match status" value="1"/>
</dbReference>
<feature type="region of interest" description="Disordered" evidence="4">
    <location>
        <begin position="408"/>
        <end position="473"/>
    </location>
</feature>
<evidence type="ECO:0000313" key="6">
    <source>
        <dbReference type="Proteomes" id="UP001244341"/>
    </source>
</evidence>
<evidence type="ECO:0000256" key="4">
    <source>
        <dbReference type="SAM" id="MobiDB-lite"/>
    </source>
</evidence>
<dbReference type="InterPro" id="IPR018494">
    <property type="entry name" value="Oxysterol-bd_CS"/>
</dbReference>
<evidence type="ECO:0000313" key="5">
    <source>
        <dbReference type="EMBL" id="WIA13360.1"/>
    </source>
</evidence>
<reference evidence="5 6" key="1">
    <citation type="submission" date="2023-05" db="EMBL/GenBank/DDBJ databases">
        <title>A 100% complete, gapless, phased diploid assembly of the Scenedesmus obliquus UTEX 3031 genome.</title>
        <authorList>
            <person name="Biondi T.C."/>
            <person name="Hanschen E.R."/>
            <person name="Kwon T."/>
            <person name="Eng W."/>
            <person name="Kruse C.P.S."/>
            <person name="Koehler S.I."/>
            <person name="Kunde Y."/>
            <person name="Gleasner C.D."/>
            <person name="You Mak K.T."/>
            <person name="Polle J."/>
            <person name="Hovde B.T."/>
            <person name="Starkenburg S.R."/>
        </authorList>
    </citation>
    <scope>NUCLEOTIDE SEQUENCE [LARGE SCALE GENOMIC DNA]</scope>
    <source>
        <strain evidence="5 6">DOE0152z</strain>
    </source>
</reference>
<dbReference type="SUPFAM" id="SSF144000">
    <property type="entry name" value="Oxysterol-binding protein-like"/>
    <property type="match status" value="2"/>
</dbReference>
<sequence length="562" mass="61039">MGFYKTLRRALTNTGFFDQAKKYDEDTELMLAQLHPDAHEEGGLACNDKQLLIEMRECIMVWIKSMGRQILQGNLNLVNTSFPVLMFEPRSYLQKLADIWAYPDFINAAAAAQDPLERMKLLVTWMVAGLHHSVENWKKPFNPILGETWQATMPGGLQLFMEQVSHHPPVSAYQLQGPGWALSGWSQPAVVPVVKFYGIKTVAKGARSISFADGSSVEMTMPHFAIKGVVYAAKPHAEVWPLTCLLTTHLPAHHLPAVLQVWCVVYAAKPHAEVLGVARLLDEQHRLEAVVSFGPVAGTRQRMLARADAVCGEIYQLPRAAHLQENCALSGGALQRSSTAVTALDDMNSDAEQLAALSLDRSCSSSETYHSDTNGPAAAAAAADDDVAFDPDDEAIFNDFEATHLSGNGAAAAAPAASKQAEQQQQQQQQPEHAANGSSSRHGYHRSKSSMFDGSSSVPPVSSSGRKGAGGPTVPGVAVARIEGCWLSHLNVDNKRYWTLAEATPQHFAPAARPLPSDLSLRPDLKAVAAGDMDAAQRHKEAGEHQQRSDRRLREAAGVFEH</sequence>
<dbReference type="PANTHER" id="PTHR10972:SF205">
    <property type="entry name" value="OXYSTEROL-BINDING PROTEIN 1"/>
    <property type="match status" value="1"/>
</dbReference>
<keyword evidence="6" id="KW-1185">Reference proteome</keyword>
<protein>
    <recommendedName>
        <fullName evidence="7">Oxysterol-binding protein</fullName>
    </recommendedName>
</protein>
<dbReference type="PANTHER" id="PTHR10972">
    <property type="entry name" value="OXYSTEROL-BINDING PROTEIN-RELATED"/>
    <property type="match status" value="1"/>
</dbReference>
<feature type="compositionally biased region" description="Low complexity" evidence="4">
    <location>
        <begin position="410"/>
        <end position="435"/>
    </location>
</feature>
<accession>A0ABY8TW81</accession>
<dbReference type="Gene3D" id="2.40.160.120">
    <property type="match status" value="1"/>
</dbReference>
<keyword evidence="2" id="KW-0597">Phosphoprotein</keyword>
<comment type="similarity">
    <text evidence="1 3">Belongs to the OSBP family.</text>
</comment>
<evidence type="ECO:0000256" key="2">
    <source>
        <dbReference type="ARBA" id="ARBA00022553"/>
    </source>
</evidence>
<gene>
    <name evidence="5" type="ORF">OEZ85_006941</name>
</gene>
<feature type="region of interest" description="Disordered" evidence="4">
    <location>
        <begin position="533"/>
        <end position="562"/>
    </location>
</feature>
<organism evidence="5 6">
    <name type="scientific">Tetradesmus obliquus</name>
    <name type="common">Green alga</name>
    <name type="synonym">Acutodesmus obliquus</name>
    <dbReference type="NCBI Taxonomy" id="3088"/>
    <lineage>
        <taxon>Eukaryota</taxon>
        <taxon>Viridiplantae</taxon>
        <taxon>Chlorophyta</taxon>
        <taxon>core chlorophytes</taxon>
        <taxon>Chlorophyceae</taxon>
        <taxon>CS clade</taxon>
        <taxon>Sphaeropleales</taxon>
        <taxon>Scenedesmaceae</taxon>
        <taxon>Tetradesmus</taxon>
    </lineage>
</organism>
<name>A0ABY8TW81_TETOB</name>
<evidence type="ECO:0000256" key="1">
    <source>
        <dbReference type="ARBA" id="ARBA00008842"/>
    </source>
</evidence>